<feature type="modified residue" description="4-aspartylphosphate" evidence="8">
    <location>
        <position position="55"/>
    </location>
</feature>
<keyword evidence="2" id="KW-0547">Nucleotide-binding</keyword>
<feature type="domain" description="Response regulatory" evidence="10">
    <location>
        <begin position="6"/>
        <end position="120"/>
    </location>
</feature>
<feature type="domain" description="Sigma-54 factor interaction" evidence="9">
    <location>
        <begin position="144"/>
        <end position="369"/>
    </location>
</feature>
<dbReference type="InterPro" id="IPR027417">
    <property type="entry name" value="P-loop_NTPase"/>
</dbReference>
<keyword evidence="5" id="KW-0238">DNA-binding</keyword>
<dbReference type="InterPro" id="IPR025662">
    <property type="entry name" value="Sigma_54_int_dom_ATP-bd_1"/>
</dbReference>
<dbReference type="PROSITE" id="PS50045">
    <property type="entry name" value="SIGMA54_INTERACT_4"/>
    <property type="match status" value="1"/>
</dbReference>
<dbReference type="PROSITE" id="PS50110">
    <property type="entry name" value="RESPONSE_REGULATORY"/>
    <property type="match status" value="1"/>
</dbReference>
<dbReference type="AlphaFoldDB" id="A0A6I5ZU76"/>
<dbReference type="InterPro" id="IPR002197">
    <property type="entry name" value="HTH_Fis"/>
</dbReference>
<dbReference type="PRINTS" id="PR01590">
    <property type="entry name" value="HTHFIS"/>
</dbReference>
<dbReference type="FunFam" id="3.40.50.300:FF:000006">
    <property type="entry name" value="DNA-binding transcriptional regulator NtrC"/>
    <property type="match status" value="1"/>
</dbReference>
<dbReference type="SUPFAM" id="SSF46689">
    <property type="entry name" value="Homeodomain-like"/>
    <property type="match status" value="1"/>
</dbReference>
<proteinExistence type="predicted"/>
<dbReference type="Gene3D" id="1.10.10.60">
    <property type="entry name" value="Homeodomain-like"/>
    <property type="match status" value="1"/>
</dbReference>
<dbReference type="Pfam" id="PF02954">
    <property type="entry name" value="HTH_8"/>
    <property type="match status" value="1"/>
</dbReference>
<dbReference type="CDD" id="cd00009">
    <property type="entry name" value="AAA"/>
    <property type="match status" value="1"/>
</dbReference>
<evidence type="ECO:0000256" key="8">
    <source>
        <dbReference type="PROSITE-ProRule" id="PRU00169"/>
    </source>
</evidence>
<keyword evidence="12" id="KW-1185">Reference proteome</keyword>
<keyword evidence="4" id="KW-0805">Transcription regulation</keyword>
<dbReference type="OrthoDB" id="9803970at2"/>
<evidence type="ECO:0000256" key="2">
    <source>
        <dbReference type="ARBA" id="ARBA00022741"/>
    </source>
</evidence>
<dbReference type="Pfam" id="PF25601">
    <property type="entry name" value="AAA_lid_14"/>
    <property type="match status" value="1"/>
</dbReference>
<dbReference type="Pfam" id="PF00072">
    <property type="entry name" value="Response_reg"/>
    <property type="match status" value="1"/>
</dbReference>
<keyword evidence="8" id="KW-0597">Phosphoprotein</keyword>
<dbReference type="InterPro" id="IPR009057">
    <property type="entry name" value="Homeodomain-like_sf"/>
</dbReference>
<evidence type="ECO:0000259" key="10">
    <source>
        <dbReference type="PROSITE" id="PS50110"/>
    </source>
</evidence>
<keyword evidence="3" id="KW-0067">ATP-binding</keyword>
<dbReference type="Pfam" id="PF00158">
    <property type="entry name" value="Sigma54_activat"/>
    <property type="match status" value="1"/>
</dbReference>
<dbReference type="Proteomes" id="UP000425916">
    <property type="component" value="Chromosome"/>
</dbReference>
<dbReference type="InterPro" id="IPR003593">
    <property type="entry name" value="AAA+_ATPase"/>
</dbReference>
<gene>
    <name evidence="11" type="primary">atoC_2</name>
    <name evidence="11" type="ORF">MGLY_29000</name>
</gene>
<reference evidence="11 12" key="1">
    <citation type="submission" date="2019-11" db="EMBL/GenBank/DDBJ databases">
        <title>Genome sequence of Moorella glycerini DSM11254.</title>
        <authorList>
            <person name="Poehlein A."/>
            <person name="Boeer T."/>
            <person name="Daniel R."/>
        </authorList>
    </citation>
    <scope>NUCLEOTIDE SEQUENCE [LARGE SCALE GENOMIC DNA]</scope>
    <source>
        <strain evidence="11 12">DSM 11254</strain>
    </source>
</reference>
<dbReference type="PANTHER" id="PTHR32071">
    <property type="entry name" value="TRANSCRIPTIONAL REGULATORY PROTEIN"/>
    <property type="match status" value="1"/>
</dbReference>
<dbReference type="PROSITE" id="PS00688">
    <property type="entry name" value="SIGMA54_INTERACT_3"/>
    <property type="match status" value="1"/>
</dbReference>
<comment type="function">
    <text evidence="7">May play the central regulatory role in sporulation. It may be an element of the effector pathway responsible for the activation of sporulation genes in response to nutritional stress. Spo0A may act in concert with spo0H (a sigma factor) to control the expression of some genes that are critical to the sporulation process.</text>
</comment>
<dbReference type="PROSITE" id="PS00676">
    <property type="entry name" value="SIGMA54_INTERACT_2"/>
    <property type="match status" value="1"/>
</dbReference>
<dbReference type="SMART" id="SM00448">
    <property type="entry name" value="REC"/>
    <property type="match status" value="1"/>
</dbReference>
<dbReference type="EMBL" id="CP046244">
    <property type="protein sequence ID" value="QGP93490.1"/>
    <property type="molecule type" value="Genomic_DNA"/>
</dbReference>
<dbReference type="InterPro" id="IPR025944">
    <property type="entry name" value="Sigma_54_int_dom_CS"/>
</dbReference>
<dbReference type="SUPFAM" id="SSF52172">
    <property type="entry name" value="CheY-like"/>
    <property type="match status" value="1"/>
</dbReference>
<protein>
    <recommendedName>
        <fullName evidence="1">Stage 0 sporulation protein A homolog</fullName>
    </recommendedName>
</protein>
<dbReference type="Gene3D" id="3.40.50.2300">
    <property type="match status" value="1"/>
</dbReference>
<dbReference type="Gene3D" id="1.10.8.60">
    <property type="match status" value="1"/>
</dbReference>
<accession>A0A6I5ZU76</accession>
<dbReference type="GO" id="GO:0000160">
    <property type="term" value="P:phosphorelay signal transduction system"/>
    <property type="evidence" value="ECO:0007669"/>
    <property type="project" value="InterPro"/>
</dbReference>
<organism evidence="11 12">
    <name type="scientific">Neomoorella glycerini</name>
    <dbReference type="NCBI Taxonomy" id="55779"/>
    <lineage>
        <taxon>Bacteria</taxon>
        <taxon>Bacillati</taxon>
        <taxon>Bacillota</taxon>
        <taxon>Clostridia</taxon>
        <taxon>Neomoorellales</taxon>
        <taxon>Neomoorellaceae</taxon>
        <taxon>Neomoorella</taxon>
    </lineage>
</organism>
<sequence length="444" mass="49377">MKDLPRVLVVDDEEALRELIVARLNRKGWKADGVGTAGEALARLGTAIYSVAIFDLKLPDGDGLELLHQARERQPDLEVVILTGHGTIATAIEAMRRGAYDYLTKPVNLAELEVVLEKAADRRALVVHNEGLRLASRGTATATIVGRSEAIRRMLDVVHRVAPTEVPVLILGESGTGKELVARTIHRESRRQDGPFIAVNSAAIPENLMESELFGHVRGAFTGATTARAGLVEAAEGGTLFLDEIGEMDLALQAKLLRFLETGEYRRVGDNRQRVADVRVVAATNRNLLQEVEAGRFRRDLYYRLNVVQVLVPPLRERREDIPLLVEHFLRLKGAAPDALTPRAMATLMAYSFPGNVRELFNLLERGLLLSGNRPVEPEDILVEQLFKASDPTLLPLAEVEKRHIRRVLEATGWNRTEAARVLGISVRNLYRKLEQYGWQPSHH</sequence>
<dbReference type="GO" id="GO:0043565">
    <property type="term" value="F:sequence-specific DNA binding"/>
    <property type="evidence" value="ECO:0007669"/>
    <property type="project" value="InterPro"/>
</dbReference>
<evidence type="ECO:0000313" key="12">
    <source>
        <dbReference type="Proteomes" id="UP000425916"/>
    </source>
</evidence>
<evidence type="ECO:0000313" key="11">
    <source>
        <dbReference type="EMBL" id="QGP93490.1"/>
    </source>
</evidence>
<dbReference type="InterPro" id="IPR058031">
    <property type="entry name" value="AAA_lid_NorR"/>
</dbReference>
<evidence type="ECO:0000256" key="7">
    <source>
        <dbReference type="ARBA" id="ARBA00024867"/>
    </source>
</evidence>
<dbReference type="SUPFAM" id="SSF52540">
    <property type="entry name" value="P-loop containing nucleoside triphosphate hydrolases"/>
    <property type="match status" value="1"/>
</dbReference>
<dbReference type="InterPro" id="IPR002078">
    <property type="entry name" value="Sigma_54_int"/>
</dbReference>
<evidence type="ECO:0000256" key="1">
    <source>
        <dbReference type="ARBA" id="ARBA00018672"/>
    </source>
</evidence>
<dbReference type="RefSeq" id="WP_156274936.1">
    <property type="nucleotide sequence ID" value="NZ_CP046244.1"/>
</dbReference>
<dbReference type="SMART" id="SM00382">
    <property type="entry name" value="AAA"/>
    <property type="match status" value="1"/>
</dbReference>
<name>A0A6I5ZU76_9FIRM</name>
<evidence type="ECO:0000256" key="5">
    <source>
        <dbReference type="ARBA" id="ARBA00023125"/>
    </source>
</evidence>
<keyword evidence="6" id="KW-0804">Transcription</keyword>
<dbReference type="PROSITE" id="PS00675">
    <property type="entry name" value="SIGMA54_INTERACT_1"/>
    <property type="match status" value="1"/>
</dbReference>
<evidence type="ECO:0000256" key="4">
    <source>
        <dbReference type="ARBA" id="ARBA00023015"/>
    </source>
</evidence>
<dbReference type="GO" id="GO:0006355">
    <property type="term" value="P:regulation of DNA-templated transcription"/>
    <property type="evidence" value="ECO:0007669"/>
    <property type="project" value="InterPro"/>
</dbReference>
<evidence type="ECO:0000256" key="6">
    <source>
        <dbReference type="ARBA" id="ARBA00023163"/>
    </source>
</evidence>
<evidence type="ECO:0000259" key="9">
    <source>
        <dbReference type="PROSITE" id="PS50045"/>
    </source>
</evidence>
<dbReference type="InterPro" id="IPR025943">
    <property type="entry name" value="Sigma_54_int_dom_ATP-bd_2"/>
</dbReference>
<evidence type="ECO:0000256" key="3">
    <source>
        <dbReference type="ARBA" id="ARBA00022840"/>
    </source>
</evidence>
<dbReference type="Gene3D" id="3.40.50.300">
    <property type="entry name" value="P-loop containing nucleotide triphosphate hydrolases"/>
    <property type="match status" value="1"/>
</dbReference>
<dbReference type="GO" id="GO:0005524">
    <property type="term" value="F:ATP binding"/>
    <property type="evidence" value="ECO:0007669"/>
    <property type="project" value="UniProtKB-KW"/>
</dbReference>
<dbReference type="InterPro" id="IPR011006">
    <property type="entry name" value="CheY-like_superfamily"/>
</dbReference>
<dbReference type="InterPro" id="IPR001789">
    <property type="entry name" value="Sig_transdc_resp-reg_receiver"/>
</dbReference>